<dbReference type="Pfam" id="PF00589">
    <property type="entry name" value="Phage_integrase"/>
    <property type="match status" value="1"/>
</dbReference>
<evidence type="ECO:0000313" key="6">
    <source>
        <dbReference type="EMBL" id="KAB5608374.1"/>
    </source>
</evidence>
<dbReference type="Proteomes" id="UP000326336">
    <property type="component" value="Unassembled WGS sequence"/>
</dbReference>
<accession>A0A5N5RM43</accession>
<dbReference type="InterPro" id="IPR013762">
    <property type="entry name" value="Integrase-like_cat_sf"/>
</dbReference>
<dbReference type="Gene3D" id="1.10.443.10">
    <property type="entry name" value="Intergrase catalytic core"/>
    <property type="match status" value="1"/>
</dbReference>
<keyword evidence="2" id="KW-0229">DNA integration</keyword>
<reference evidence="6 7" key="1">
    <citation type="journal article" date="2019" name="Int. J. Syst. Evol. Microbiol.">
        <title>Bifidobacterium jacchi sp. nov., isolated from the faeces of a baby common marmoset (Callithrix jacchus).</title>
        <authorList>
            <person name="Modesto M."/>
            <person name="Watanabe K."/>
            <person name="Arita M."/>
            <person name="Satti M."/>
            <person name="Oki K."/>
            <person name="Sciavilla P."/>
            <person name="Patavino C."/>
            <person name="Camma C."/>
            <person name="Michelini S."/>
            <person name="Sgorbati B."/>
            <person name="Mattarelli P."/>
        </authorList>
    </citation>
    <scope>NUCLEOTIDE SEQUENCE [LARGE SCALE GENOMIC DNA]</scope>
    <source>
        <strain evidence="6 7">MRM 9.3</strain>
    </source>
</reference>
<dbReference type="SUPFAM" id="SSF56349">
    <property type="entry name" value="DNA breaking-rejoining enzymes"/>
    <property type="match status" value="1"/>
</dbReference>
<evidence type="ECO:0000256" key="1">
    <source>
        <dbReference type="ARBA" id="ARBA00008857"/>
    </source>
</evidence>
<dbReference type="GO" id="GO:0003677">
    <property type="term" value="F:DNA binding"/>
    <property type="evidence" value="ECO:0007669"/>
    <property type="project" value="UniProtKB-KW"/>
</dbReference>
<dbReference type="AlphaFoldDB" id="A0A5N5RM43"/>
<dbReference type="InterPro" id="IPR050808">
    <property type="entry name" value="Phage_Integrase"/>
</dbReference>
<dbReference type="GO" id="GO:0006310">
    <property type="term" value="P:DNA recombination"/>
    <property type="evidence" value="ECO:0007669"/>
    <property type="project" value="UniProtKB-KW"/>
</dbReference>
<dbReference type="InterPro" id="IPR002104">
    <property type="entry name" value="Integrase_catalytic"/>
</dbReference>
<feature type="domain" description="Tyr recombinase" evidence="5">
    <location>
        <begin position="162"/>
        <end position="356"/>
    </location>
</feature>
<keyword evidence="3" id="KW-0238">DNA-binding</keyword>
<keyword evidence="7" id="KW-1185">Reference proteome</keyword>
<protein>
    <submittedName>
        <fullName evidence="6">Site-specific integrase</fullName>
    </submittedName>
</protein>
<dbReference type="RefSeq" id="WP_151916061.1">
    <property type="nucleotide sequence ID" value="NZ_RQSP01000003.1"/>
</dbReference>
<organism evidence="6 7">
    <name type="scientific">Bifidobacterium jacchi</name>
    <dbReference type="NCBI Taxonomy" id="2490545"/>
    <lineage>
        <taxon>Bacteria</taxon>
        <taxon>Bacillati</taxon>
        <taxon>Actinomycetota</taxon>
        <taxon>Actinomycetes</taxon>
        <taxon>Bifidobacteriales</taxon>
        <taxon>Bifidobacteriaceae</taxon>
        <taxon>Bifidobacterium</taxon>
    </lineage>
</organism>
<dbReference type="PROSITE" id="PS51898">
    <property type="entry name" value="TYR_RECOMBINASE"/>
    <property type="match status" value="1"/>
</dbReference>
<dbReference type="GO" id="GO:0015074">
    <property type="term" value="P:DNA integration"/>
    <property type="evidence" value="ECO:0007669"/>
    <property type="project" value="UniProtKB-KW"/>
</dbReference>
<dbReference type="InterPro" id="IPR053876">
    <property type="entry name" value="Phage_int_M"/>
</dbReference>
<sequence length="379" mass="41721">MANVTKYSTKGGVRYRVRYRKPDGSQTDKRGFRRRIDAERWAAEHVTIAKAQGAFVDPQAGRITVGTLSEAWLVAKRISSKASHYRVLADAYRTWVEPIWGSVPVSEVTRESVQQWIAEITGKRSASVVLRAYGILAGILDNATADRRIHSNPARGVELPRKKPRAHRYLTVAQLISLASEVTPWRRDIILLLGLCGMRWGELVPLRVGDVDLTRHRIRIAASAPMVAGVIVPDDTKTHEARIIMYPAVLDPVLRARCVGRPSDALLFEAPGKPGEMIREWGNASRSDGWLSVGMRRAGIEGHLTIHDLRHTAASIMVCSGANVKAVQRQLGHASAAMTLDVYADLFDDDLDVLSESMGALLAQENVGKLWATVESEAG</sequence>
<dbReference type="InterPro" id="IPR010998">
    <property type="entry name" value="Integrase_recombinase_N"/>
</dbReference>
<dbReference type="PANTHER" id="PTHR30629:SF2">
    <property type="entry name" value="PROPHAGE INTEGRASE INTS-RELATED"/>
    <property type="match status" value="1"/>
</dbReference>
<keyword evidence="4" id="KW-0233">DNA recombination</keyword>
<name>A0A5N5RM43_9BIFI</name>
<dbReference type="Pfam" id="PF22022">
    <property type="entry name" value="Phage_int_M"/>
    <property type="match status" value="1"/>
</dbReference>
<dbReference type="PANTHER" id="PTHR30629">
    <property type="entry name" value="PROPHAGE INTEGRASE"/>
    <property type="match status" value="1"/>
</dbReference>
<dbReference type="InterPro" id="IPR011010">
    <property type="entry name" value="DNA_brk_join_enz"/>
</dbReference>
<gene>
    <name evidence="6" type="ORF">EHS19_01765</name>
</gene>
<evidence type="ECO:0000259" key="5">
    <source>
        <dbReference type="PROSITE" id="PS51898"/>
    </source>
</evidence>
<dbReference type="Gene3D" id="1.10.150.130">
    <property type="match status" value="1"/>
</dbReference>
<evidence type="ECO:0000313" key="7">
    <source>
        <dbReference type="Proteomes" id="UP000326336"/>
    </source>
</evidence>
<evidence type="ECO:0000256" key="4">
    <source>
        <dbReference type="ARBA" id="ARBA00023172"/>
    </source>
</evidence>
<evidence type="ECO:0000256" key="3">
    <source>
        <dbReference type="ARBA" id="ARBA00023125"/>
    </source>
</evidence>
<comment type="similarity">
    <text evidence="1">Belongs to the 'phage' integrase family.</text>
</comment>
<proteinExistence type="inferred from homology"/>
<dbReference type="OrthoDB" id="1822491at2"/>
<evidence type="ECO:0000256" key="2">
    <source>
        <dbReference type="ARBA" id="ARBA00022908"/>
    </source>
</evidence>
<dbReference type="EMBL" id="RQSP01000003">
    <property type="protein sequence ID" value="KAB5608374.1"/>
    <property type="molecule type" value="Genomic_DNA"/>
</dbReference>
<dbReference type="CDD" id="cd01189">
    <property type="entry name" value="INT_ICEBs1_C_like"/>
    <property type="match status" value="1"/>
</dbReference>
<comment type="caution">
    <text evidence="6">The sequence shown here is derived from an EMBL/GenBank/DDBJ whole genome shotgun (WGS) entry which is preliminary data.</text>
</comment>